<reference evidence="3" key="1">
    <citation type="journal article" date="2019" name="Int. J. Syst. Evol. Microbiol.">
        <title>The Global Catalogue of Microorganisms (GCM) 10K type strain sequencing project: providing services to taxonomists for standard genome sequencing and annotation.</title>
        <authorList>
            <consortium name="The Broad Institute Genomics Platform"/>
            <consortium name="The Broad Institute Genome Sequencing Center for Infectious Disease"/>
            <person name="Wu L."/>
            <person name="Ma J."/>
        </authorList>
    </citation>
    <scope>NUCLEOTIDE SEQUENCE [LARGE SCALE GENOMIC DNA]</scope>
    <source>
        <strain evidence="3">CGMCC 1.15959</strain>
    </source>
</reference>
<evidence type="ECO:0000313" key="3">
    <source>
        <dbReference type="Proteomes" id="UP000619041"/>
    </source>
</evidence>
<accession>A0ABQ1S3Z8</accession>
<dbReference type="InterPro" id="IPR018445">
    <property type="entry name" value="Put_Phosphate_transp_reg"/>
</dbReference>
<protein>
    <submittedName>
        <fullName evidence="2">Nuclease PIN</fullName>
    </submittedName>
</protein>
<dbReference type="PANTHER" id="PTHR37298:SF1">
    <property type="entry name" value="UPF0111 PROTEIN YKAA"/>
    <property type="match status" value="1"/>
</dbReference>
<dbReference type="RefSeq" id="WP_188644093.1">
    <property type="nucleotide sequence ID" value="NZ_BMKL01000001.1"/>
</dbReference>
<keyword evidence="3" id="KW-1185">Reference proteome</keyword>
<gene>
    <name evidence="2" type="ORF">GCM10011515_09620</name>
</gene>
<dbReference type="PANTHER" id="PTHR37298">
    <property type="entry name" value="UPF0111 PROTEIN YKAA"/>
    <property type="match status" value="1"/>
</dbReference>
<comment type="caution">
    <text evidence="2">The sequence shown here is derived from an EMBL/GenBank/DDBJ whole genome shotgun (WGS) entry which is preliminary data.</text>
</comment>
<dbReference type="Gene3D" id="1.20.58.220">
    <property type="entry name" value="Phosphate transport system protein phou homolog 2, domain 2"/>
    <property type="match status" value="1"/>
</dbReference>
<dbReference type="InterPro" id="IPR052912">
    <property type="entry name" value="UPF0111_domain"/>
</dbReference>
<comment type="similarity">
    <text evidence="1">Belongs to the UPF0111 family.</text>
</comment>
<dbReference type="Pfam" id="PF01865">
    <property type="entry name" value="PhoU_div"/>
    <property type="match status" value="1"/>
</dbReference>
<organism evidence="2 3">
    <name type="scientific">Tsuneonella deserti</name>
    <dbReference type="NCBI Taxonomy" id="2035528"/>
    <lineage>
        <taxon>Bacteria</taxon>
        <taxon>Pseudomonadati</taxon>
        <taxon>Pseudomonadota</taxon>
        <taxon>Alphaproteobacteria</taxon>
        <taxon>Sphingomonadales</taxon>
        <taxon>Erythrobacteraceae</taxon>
        <taxon>Tsuneonella</taxon>
    </lineage>
</organism>
<evidence type="ECO:0000313" key="2">
    <source>
        <dbReference type="EMBL" id="GGD91992.1"/>
    </source>
</evidence>
<sequence length="215" mass="24017">MFDWFRRLVPSSADFFVLFERHSRATVAAGEALAQLVRGEGDRMGLVATIRDREHDADDIIREVLTEVRQTFLTPFDRGAITGLIAAMDDVTDEIQSCASAIETYDFDDFAPDMREMAAHICRALHKIDEALPLLRDVPRNGKRLHELTGEIVTAEGEVDIIHTRGLKANFAAAMSSGQTVPFIVNREIFKHLEKIADAFEDVANQIDGIVIDYA</sequence>
<evidence type="ECO:0000256" key="1">
    <source>
        <dbReference type="ARBA" id="ARBA00008591"/>
    </source>
</evidence>
<name>A0ABQ1S3Z8_9SPHN</name>
<proteinExistence type="inferred from homology"/>
<dbReference type="Proteomes" id="UP000619041">
    <property type="component" value="Unassembled WGS sequence"/>
</dbReference>
<dbReference type="InterPro" id="IPR038078">
    <property type="entry name" value="PhoU-like_sf"/>
</dbReference>
<dbReference type="EMBL" id="BMKL01000001">
    <property type="protein sequence ID" value="GGD91992.1"/>
    <property type="molecule type" value="Genomic_DNA"/>
</dbReference>